<protein>
    <submittedName>
        <fullName evidence="1">Uncharacterized protein</fullName>
    </submittedName>
</protein>
<evidence type="ECO:0000313" key="2">
    <source>
        <dbReference type="Proteomes" id="UP000805193"/>
    </source>
</evidence>
<dbReference type="Proteomes" id="UP000805193">
    <property type="component" value="Unassembled WGS sequence"/>
</dbReference>
<gene>
    <name evidence="1" type="ORF">HPB47_018394</name>
</gene>
<organism evidence="1 2">
    <name type="scientific">Ixodes persulcatus</name>
    <name type="common">Taiga tick</name>
    <dbReference type="NCBI Taxonomy" id="34615"/>
    <lineage>
        <taxon>Eukaryota</taxon>
        <taxon>Metazoa</taxon>
        <taxon>Ecdysozoa</taxon>
        <taxon>Arthropoda</taxon>
        <taxon>Chelicerata</taxon>
        <taxon>Arachnida</taxon>
        <taxon>Acari</taxon>
        <taxon>Parasitiformes</taxon>
        <taxon>Ixodida</taxon>
        <taxon>Ixodoidea</taxon>
        <taxon>Ixodidae</taxon>
        <taxon>Ixodinae</taxon>
        <taxon>Ixodes</taxon>
    </lineage>
</organism>
<reference evidence="1 2" key="1">
    <citation type="journal article" date="2020" name="Cell">
        <title>Large-Scale Comparative Analyses of Tick Genomes Elucidate Their Genetic Diversity and Vector Capacities.</title>
        <authorList>
            <consortium name="Tick Genome and Microbiome Consortium (TIGMIC)"/>
            <person name="Jia N."/>
            <person name="Wang J."/>
            <person name="Shi W."/>
            <person name="Du L."/>
            <person name="Sun Y."/>
            <person name="Zhan W."/>
            <person name="Jiang J.F."/>
            <person name="Wang Q."/>
            <person name="Zhang B."/>
            <person name="Ji P."/>
            <person name="Bell-Sakyi L."/>
            <person name="Cui X.M."/>
            <person name="Yuan T.T."/>
            <person name="Jiang B.G."/>
            <person name="Yang W.F."/>
            <person name="Lam T.T."/>
            <person name="Chang Q.C."/>
            <person name="Ding S.J."/>
            <person name="Wang X.J."/>
            <person name="Zhu J.G."/>
            <person name="Ruan X.D."/>
            <person name="Zhao L."/>
            <person name="Wei J.T."/>
            <person name="Ye R.Z."/>
            <person name="Que T.C."/>
            <person name="Du C.H."/>
            <person name="Zhou Y.H."/>
            <person name="Cheng J.X."/>
            <person name="Dai P.F."/>
            <person name="Guo W.B."/>
            <person name="Han X.H."/>
            <person name="Huang E.J."/>
            <person name="Li L.F."/>
            <person name="Wei W."/>
            <person name="Gao Y.C."/>
            <person name="Liu J.Z."/>
            <person name="Shao H.Z."/>
            <person name="Wang X."/>
            <person name="Wang C.C."/>
            <person name="Yang T.C."/>
            <person name="Huo Q.B."/>
            <person name="Li W."/>
            <person name="Chen H.Y."/>
            <person name="Chen S.E."/>
            <person name="Zhou L.G."/>
            <person name="Ni X.B."/>
            <person name="Tian J.H."/>
            <person name="Sheng Y."/>
            <person name="Liu T."/>
            <person name="Pan Y.S."/>
            <person name="Xia L.Y."/>
            <person name="Li J."/>
            <person name="Zhao F."/>
            <person name="Cao W.C."/>
        </authorList>
    </citation>
    <scope>NUCLEOTIDE SEQUENCE [LARGE SCALE GENOMIC DNA]</scope>
    <source>
        <strain evidence="1">Iper-2018</strain>
    </source>
</reference>
<proteinExistence type="predicted"/>
<keyword evidence="2" id="KW-1185">Reference proteome</keyword>
<dbReference type="EMBL" id="JABSTQ010007517">
    <property type="protein sequence ID" value="KAG0435591.1"/>
    <property type="molecule type" value="Genomic_DNA"/>
</dbReference>
<evidence type="ECO:0000313" key="1">
    <source>
        <dbReference type="EMBL" id="KAG0435591.1"/>
    </source>
</evidence>
<comment type="caution">
    <text evidence="1">The sequence shown here is derived from an EMBL/GenBank/DDBJ whole genome shotgun (WGS) entry which is preliminary data.</text>
</comment>
<name>A0AC60QKT9_IXOPE</name>
<sequence>MDRSPTRTQHSTLEKQRAGNLDGTVRGFPHSVPVGNNGRIEGKEKERVGKGTDERWWDLGGGQLDGRSAASGNKTKKESRAESWAKTTFDEHLPRNCHDSVASQPGLYTGVPVCLPLRCPERLDNHVVNAKAPVCQSPTSPSSTQEPGLYTGVPVCLSSTSTSSTKRPAPLQRIRF</sequence>
<accession>A0AC60QKT9</accession>